<reference evidence="2 3" key="1">
    <citation type="journal article" date="2016" name="Nat. Commun.">
        <title>Thousands of microbial genomes shed light on interconnected biogeochemical processes in an aquifer system.</title>
        <authorList>
            <person name="Anantharaman K."/>
            <person name="Brown C.T."/>
            <person name="Hug L.A."/>
            <person name="Sharon I."/>
            <person name="Castelle C.J."/>
            <person name="Probst A.J."/>
            <person name="Thomas B.C."/>
            <person name="Singh A."/>
            <person name="Wilkins M.J."/>
            <person name="Karaoz U."/>
            <person name="Brodie E.L."/>
            <person name="Williams K.H."/>
            <person name="Hubbard S.S."/>
            <person name="Banfield J.F."/>
        </authorList>
    </citation>
    <scope>NUCLEOTIDE SEQUENCE [LARGE SCALE GENOMIC DNA]</scope>
</reference>
<name>A0A1F5S232_9BACT</name>
<evidence type="ECO:0008006" key="4">
    <source>
        <dbReference type="Google" id="ProtNLM"/>
    </source>
</evidence>
<accession>A0A1F5S232</accession>
<dbReference type="SUPFAM" id="SSF101898">
    <property type="entry name" value="NHL repeat"/>
    <property type="match status" value="1"/>
</dbReference>
<evidence type="ECO:0000313" key="2">
    <source>
        <dbReference type="EMBL" id="OGF20768.1"/>
    </source>
</evidence>
<comment type="caution">
    <text evidence="2">The sequence shown here is derived from an EMBL/GenBank/DDBJ whole genome shotgun (WGS) entry which is preliminary data.</text>
</comment>
<feature type="transmembrane region" description="Helical" evidence="1">
    <location>
        <begin position="390"/>
        <end position="410"/>
    </location>
</feature>
<organism evidence="2 3">
    <name type="scientific">Candidatus Falkowbacteria bacterium RIFOXYA2_FULL_38_12</name>
    <dbReference type="NCBI Taxonomy" id="1797993"/>
    <lineage>
        <taxon>Bacteria</taxon>
        <taxon>Candidatus Falkowiibacteriota</taxon>
    </lineage>
</organism>
<evidence type="ECO:0000256" key="1">
    <source>
        <dbReference type="SAM" id="Phobius"/>
    </source>
</evidence>
<evidence type="ECO:0000313" key="3">
    <source>
        <dbReference type="Proteomes" id="UP000177407"/>
    </source>
</evidence>
<dbReference type="AlphaFoldDB" id="A0A1F5S232"/>
<protein>
    <recommendedName>
        <fullName evidence="4">PPM-type phosphatase domain-containing protein</fullName>
    </recommendedName>
</protein>
<dbReference type="Proteomes" id="UP000177407">
    <property type="component" value="Unassembled WGS sequence"/>
</dbReference>
<proteinExistence type="predicted"/>
<dbReference type="EMBL" id="MFGA01000020">
    <property type="protein sequence ID" value="OGF20768.1"/>
    <property type="molecule type" value="Genomic_DNA"/>
</dbReference>
<sequence>MLKIEYSKISIQPDKSKTTCQIFVWDLFNSKEQNEELACKVFSLVEIASLPNRKINNLVEEIFGEIKPISSQNFLGKTPENFFENLVQRINYRYVELVGEEEETDSADWPPKINALLLLSIGKNIYFVQSGKIRPFLIYRTKPDGGYKIMDISENASGKENRANNINIFNNIVSGKINIGDYLLLTTESLLDYFSLEKLSNIVSASSPREASRNLKELLAGPANPHTSFGSLVIKLKEEEAKEEQEINSDQKNNLPAPSQHSMEKLLGTVADTEKFLTPSMHMNLGSTFFNFFEKVKTSLDRKENAIKNISQHNAFKIISKISKKTVSAIAILARGFFSALIGIFKFLFIVITNKNGKRKDVIISIPKNLKTKINNIKTKLLSLPRSSQISLAVVVILFSIFLGTTVVAYSRYKNELALKNLNQRIEDIQTQKNLAEASIIYGDQVTAVNSLREAEKLLAEFPKDDPKLNETYNSLNNDIQLLGEKIRNIKRITDLAIIVDFKEENQETKLDKFILSKTGIIALGKESSSIYTYNIKDKKILKKQTDNLAPALACLKDEDTVLLYGVDQKLFEFNSIKNSLKQIEVASESNVDDMTIYNQKLYTVSSEANQVFKHSPTIVGFAKGTPWIKGEVNLENSKSIAVDGTIYVLKNSELLKFANGNKIDLSLTIEPALFAPTKIWTSSESSYLYILEPSSKRIAVFDKQGKLKIQYLFEQLDNPKDFSVLEKEKKIYLLNGTQMLSFDITHL</sequence>
<keyword evidence="1" id="KW-0812">Transmembrane</keyword>
<feature type="transmembrane region" description="Helical" evidence="1">
    <location>
        <begin position="327"/>
        <end position="352"/>
    </location>
</feature>
<gene>
    <name evidence="2" type="ORF">A2257_03290</name>
</gene>
<keyword evidence="1" id="KW-1133">Transmembrane helix</keyword>
<keyword evidence="1" id="KW-0472">Membrane</keyword>